<dbReference type="RefSeq" id="WP_039260114.1">
    <property type="nucleotide sequence ID" value="NZ_JDRY01000169.1"/>
</dbReference>
<evidence type="ECO:0000313" key="1">
    <source>
        <dbReference type="EMBL" id="KGM93452.1"/>
    </source>
</evidence>
<name>A0A0A0HY31_CLOBO</name>
<dbReference type="AlphaFoldDB" id="A0A0A0HY31"/>
<proteinExistence type="predicted"/>
<evidence type="ECO:0000313" key="2">
    <source>
        <dbReference type="Proteomes" id="UP000030014"/>
    </source>
</evidence>
<accession>A0A0A0HY31</accession>
<gene>
    <name evidence="1" type="ORF">Z955_15015</name>
</gene>
<dbReference type="EMBL" id="JDRY01000169">
    <property type="protein sequence ID" value="KGM93452.1"/>
    <property type="molecule type" value="Genomic_DNA"/>
</dbReference>
<comment type="caution">
    <text evidence="1">The sequence shown here is derived from an EMBL/GenBank/DDBJ whole genome shotgun (WGS) entry which is preliminary data.</text>
</comment>
<dbReference type="Proteomes" id="UP000030014">
    <property type="component" value="Unassembled WGS sequence"/>
</dbReference>
<organism evidence="1 2">
    <name type="scientific">Clostridium botulinum C/D str. DC5</name>
    <dbReference type="NCBI Taxonomy" id="1443128"/>
    <lineage>
        <taxon>Bacteria</taxon>
        <taxon>Bacillati</taxon>
        <taxon>Bacillota</taxon>
        <taxon>Clostridia</taxon>
        <taxon>Eubacteriales</taxon>
        <taxon>Clostridiaceae</taxon>
        <taxon>Clostridium</taxon>
    </lineage>
</organism>
<protein>
    <submittedName>
        <fullName evidence="1">Uncharacterized protein</fullName>
    </submittedName>
</protein>
<reference evidence="1 2" key="1">
    <citation type="submission" date="2014-01" db="EMBL/GenBank/DDBJ databases">
        <title>Plasmidome dynamics in the species complex Clostridium novyi sensu lato converts strains of independent lineages into distinctly different pathogens.</title>
        <authorList>
            <person name="Skarin H."/>
            <person name="Segerman B."/>
        </authorList>
    </citation>
    <scope>NUCLEOTIDE SEQUENCE [LARGE SCALE GENOMIC DNA]</scope>
    <source>
        <strain evidence="1 2">DC5</strain>
    </source>
</reference>
<sequence>MAYRILHCGESLENYYTCMKEKTIGFTKNIGDKEDIIFLVVKINKAAICGARVIISEKTNYKPWKDFNKYKICFNITNIEFCKPFQVEILKQVDPEKWGFKFMLGSKEIKEQEAIDLLNSTFEENKRDSMYIFKEDELRKSKKKKEDNICNDVKQEISSTVQEKDKDNKISNQTNIVPTQQNTQLDIMGTFQTINFISEQHEVQGLETLVTKHFYNLFTKYSVDNSILISDNRKFSTATIKDDNGTTINGISGIPDALLITYNKDDSVPLQISLIEYECYGKQKTSIRQKSDYLNCHIIPQ</sequence>